<name>X1W1E7_9ZZZZ</name>
<protein>
    <submittedName>
        <fullName evidence="1">Uncharacterized protein</fullName>
    </submittedName>
</protein>
<reference evidence="1" key="1">
    <citation type="journal article" date="2014" name="Front. Microbiol.">
        <title>High frequency of phylogenetically diverse reductive dehalogenase-homologous genes in deep subseafloor sedimentary metagenomes.</title>
        <authorList>
            <person name="Kawai M."/>
            <person name="Futagami T."/>
            <person name="Toyoda A."/>
            <person name="Takaki Y."/>
            <person name="Nishi S."/>
            <person name="Hori S."/>
            <person name="Arai W."/>
            <person name="Tsubouchi T."/>
            <person name="Morono Y."/>
            <person name="Uchiyama I."/>
            <person name="Ito T."/>
            <person name="Fujiyama A."/>
            <person name="Inagaki F."/>
            <person name="Takami H."/>
        </authorList>
    </citation>
    <scope>NUCLEOTIDE SEQUENCE</scope>
    <source>
        <strain evidence="1">Expedition CK06-06</strain>
    </source>
</reference>
<organism evidence="1">
    <name type="scientific">marine sediment metagenome</name>
    <dbReference type="NCBI Taxonomy" id="412755"/>
    <lineage>
        <taxon>unclassified sequences</taxon>
        <taxon>metagenomes</taxon>
        <taxon>ecological metagenomes</taxon>
    </lineage>
</organism>
<feature type="non-terminal residue" evidence="1">
    <location>
        <position position="68"/>
    </location>
</feature>
<proteinExistence type="predicted"/>
<dbReference type="AlphaFoldDB" id="X1W1E7"/>
<evidence type="ECO:0000313" key="1">
    <source>
        <dbReference type="EMBL" id="GAJ21825.1"/>
    </source>
</evidence>
<gene>
    <name evidence="1" type="ORF">S12H4_58832</name>
</gene>
<comment type="caution">
    <text evidence="1">The sequence shown here is derived from an EMBL/GenBank/DDBJ whole genome shotgun (WGS) entry which is preliminary data.</text>
</comment>
<accession>X1W1E7</accession>
<dbReference type="EMBL" id="BARW01038303">
    <property type="protein sequence ID" value="GAJ21825.1"/>
    <property type="molecule type" value="Genomic_DNA"/>
</dbReference>
<sequence length="68" mass="7770">MLSTLALIIPLALAAYIFAYYCDREEARVQADELIAGIRKATPKDIDKCMRKLRIATSRLLDRIIFNL</sequence>